<gene>
    <name evidence="1" type="ORF">AVEN_180125_1</name>
</gene>
<dbReference type="AlphaFoldDB" id="A0A4Y2D6G7"/>
<name>A0A4Y2D6G7_ARAVE</name>
<comment type="caution">
    <text evidence="1">The sequence shown here is derived from an EMBL/GenBank/DDBJ whole genome shotgun (WGS) entry which is preliminary data.</text>
</comment>
<evidence type="ECO:0000313" key="1">
    <source>
        <dbReference type="EMBL" id="GBM11564.1"/>
    </source>
</evidence>
<proteinExistence type="predicted"/>
<protein>
    <submittedName>
        <fullName evidence="1">Uncharacterized protein</fullName>
    </submittedName>
</protein>
<dbReference type="EMBL" id="BGPR01000301">
    <property type="protein sequence ID" value="GBM11564.1"/>
    <property type="molecule type" value="Genomic_DNA"/>
</dbReference>
<organism evidence="1 2">
    <name type="scientific">Araneus ventricosus</name>
    <name type="common">Orbweaver spider</name>
    <name type="synonym">Epeira ventricosa</name>
    <dbReference type="NCBI Taxonomy" id="182803"/>
    <lineage>
        <taxon>Eukaryota</taxon>
        <taxon>Metazoa</taxon>
        <taxon>Ecdysozoa</taxon>
        <taxon>Arthropoda</taxon>
        <taxon>Chelicerata</taxon>
        <taxon>Arachnida</taxon>
        <taxon>Araneae</taxon>
        <taxon>Araneomorphae</taxon>
        <taxon>Entelegynae</taxon>
        <taxon>Araneoidea</taxon>
        <taxon>Araneidae</taxon>
        <taxon>Araneus</taxon>
    </lineage>
</organism>
<keyword evidence="2" id="KW-1185">Reference proteome</keyword>
<dbReference type="OrthoDB" id="188713at2759"/>
<reference evidence="1 2" key="1">
    <citation type="journal article" date="2019" name="Sci. Rep.">
        <title>Orb-weaving spider Araneus ventricosus genome elucidates the spidroin gene catalogue.</title>
        <authorList>
            <person name="Kono N."/>
            <person name="Nakamura H."/>
            <person name="Ohtoshi R."/>
            <person name="Moran D.A.P."/>
            <person name="Shinohara A."/>
            <person name="Yoshida Y."/>
            <person name="Fujiwara M."/>
            <person name="Mori M."/>
            <person name="Tomita M."/>
            <person name="Arakawa K."/>
        </authorList>
    </citation>
    <scope>NUCLEOTIDE SEQUENCE [LARGE SCALE GENOMIC DNA]</scope>
</reference>
<evidence type="ECO:0000313" key="2">
    <source>
        <dbReference type="Proteomes" id="UP000499080"/>
    </source>
</evidence>
<accession>A0A4Y2D6G7</accession>
<dbReference type="Proteomes" id="UP000499080">
    <property type="component" value="Unassembled WGS sequence"/>
</dbReference>
<sequence length="116" mass="12690">MLMTYGDQVVTGKKTFKGSVDIGGSLTVNGLVDGTDLDYLSTATLQRGRINTITGTKYFSKPLTVQHLKAPTVVGVNLEELERKINNHLDFGRLQSRLKEIGGVVDKMSDAINSKY</sequence>